<dbReference type="EC" id="2.7.13.3" evidence="3"/>
<evidence type="ECO:0000259" key="13">
    <source>
        <dbReference type="PROSITE" id="PS50109"/>
    </source>
</evidence>
<comment type="caution">
    <text evidence="15">The sequence shown here is derived from an EMBL/GenBank/DDBJ whole genome shotgun (WGS) entry which is preliminary data.</text>
</comment>
<evidence type="ECO:0000256" key="8">
    <source>
        <dbReference type="ARBA" id="ARBA00022741"/>
    </source>
</evidence>
<dbReference type="SMART" id="SM00388">
    <property type="entry name" value="HisKA"/>
    <property type="match status" value="1"/>
</dbReference>
<dbReference type="PROSITE" id="PS50885">
    <property type="entry name" value="HAMP"/>
    <property type="match status" value="1"/>
</dbReference>
<dbReference type="PANTHER" id="PTHR44936">
    <property type="entry name" value="SENSOR PROTEIN CREC"/>
    <property type="match status" value="1"/>
</dbReference>
<evidence type="ECO:0000256" key="6">
    <source>
        <dbReference type="ARBA" id="ARBA00022679"/>
    </source>
</evidence>
<evidence type="ECO:0000256" key="7">
    <source>
        <dbReference type="ARBA" id="ARBA00022692"/>
    </source>
</evidence>
<keyword evidence="11 12" id="KW-1133">Transmembrane helix</keyword>
<dbReference type="PROSITE" id="PS50109">
    <property type="entry name" value="HIS_KIN"/>
    <property type="match status" value="1"/>
</dbReference>
<evidence type="ECO:0000256" key="1">
    <source>
        <dbReference type="ARBA" id="ARBA00000085"/>
    </source>
</evidence>
<dbReference type="Proteomes" id="UP001487305">
    <property type="component" value="Unassembled WGS sequence"/>
</dbReference>
<comment type="subcellular location">
    <subcellularLocation>
        <location evidence="2">Cell membrane</location>
        <topology evidence="2">Multi-pass membrane protein</topology>
    </subcellularLocation>
</comment>
<dbReference type="Gene3D" id="1.10.287.130">
    <property type="match status" value="1"/>
</dbReference>
<dbReference type="InterPro" id="IPR036097">
    <property type="entry name" value="HisK_dim/P_sf"/>
</dbReference>
<evidence type="ECO:0000256" key="11">
    <source>
        <dbReference type="ARBA" id="ARBA00022989"/>
    </source>
</evidence>
<dbReference type="Pfam" id="PF02518">
    <property type="entry name" value="HATPase_c"/>
    <property type="match status" value="1"/>
</dbReference>
<dbReference type="InterPro" id="IPR036890">
    <property type="entry name" value="HATPase_C_sf"/>
</dbReference>
<keyword evidence="7 12" id="KW-0812">Transmembrane</keyword>
<dbReference type="Gene3D" id="3.30.565.10">
    <property type="entry name" value="Histidine kinase-like ATPase, C-terminal domain"/>
    <property type="match status" value="1"/>
</dbReference>
<feature type="domain" description="Histidine kinase" evidence="13">
    <location>
        <begin position="259"/>
        <end position="495"/>
    </location>
</feature>
<organism evidence="15 16">
    <name type="scientific">Raoultibacter massiliensis</name>
    <dbReference type="NCBI Taxonomy" id="1852371"/>
    <lineage>
        <taxon>Bacteria</taxon>
        <taxon>Bacillati</taxon>
        <taxon>Actinomycetota</taxon>
        <taxon>Coriobacteriia</taxon>
        <taxon>Eggerthellales</taxon>
        <taxon>Eggerthellaceae</taxon>
        <taxon>Raoultibacter</taxon>
    </lineage>
</organism>
<keyword evidence="16" id="KW-1185">Reference proteome</keyword>
<dbReference type="SUPFAM" id="SSF47384">
    <property type="entry name" value="Homodimeric domain of signal transducing histidine kinase"/>
    <property type="match status" value="1"/>
</dbReference>
<dbReference type="EMBL" id="JBBNOP010000003">
    <property type="protein sequence ID" value="MEQ3362381.1"/>
    <property type="molecule type" value="Genomic_DNA"/>
</dbReference>
<proteinExistence type="predicted"/>
<dbReference type="InterPro" id="IPR003660">
    <property type="entry name" value="HAMP_dom"/>
</dbReference>
<evidence type="ECO:0000256" key="2">
    <source>
        <dbReference type="ARBA" id="ARBA00004651"/>
    </source>
</evidence>
<comment type="catalytic activity">
    <reaction evidence="1">
        <text>ATP + protein L-histidine = ADP + protein N-phospho-L-histidine.</text>
        <dbReference type="EC" id="2.7.13.3"/>
    </reaction>
</comment>
<evidence type="ECO:0000256" key="3">
    <source>
        <dbReference type="ARBA" id="ARBA00012438"/>
    </source>
</evidence>
<evidence type="ECO:0000313" key="15">
    <source>
        <dbReference type="EMBL" id="MEQ3362381.1"/>
    </source>
</evidence>
<dbReference type="GO" id="GO:0016301">
    <property type="term" value="F:kinase activity"/>
    <property type="evidence" value="ECO:0007669"/>
    <property type="project" value="UniProtKB-KW"/>
</dbReference>
<dbReference type="Gene3D" id="6.10.340.10">
    <property type="match status" value="1"/>
</dbReference>
<evidence type="ECO:0000256" key="4">
    <source>
        <dbReference type="ARBA" id="ARBA00022475"/>
    </source>
</evidence>
<feature type="domain" description="HAMP" evidence="14">
    <location>
        <begin position="192"/>
        <end position="244"/>
    </location>
</feature>
<keyword evidence="12" id="KW-0472">Membrane</keyword>
<gene>
    <name evidence="15" type="ORF">AAA083_05260</name>
</gene>
<dbReference type="InterPro" id="IPR003594">
    <property type="entry name" value="HATPase_dom"/>
</dbReference>
<keyword evidence="10" id="KW-0067">ATP-binding</keyword>
<dbReference type="PANTHER" id="PTHR44936:SF10">
    <property type="entry name" value="SENSOR PROTEIN RSTB"/>
    <property type="match status" value="1"/>
</dbReference>
<evidence type="ECO:0000256" key="12">
    <source>
        <dbReference type="SAM" id="Phobius"/>
    </source>
</evidence>
<dbReference type="SUPFAM" id="SSF55874">
    <property type="entry name" value="ATPase domain of HSP90 chaperone/DNA topoisomerase II/histidine kinase"/>
    <property type="match status" value="1"/>
</dbReference>
<accession>A0ABV1JBB2</accession>
<name>A0ABV1JBB2_9ACTN</name>
<keyword evidence="9 15" id="KW-0418">Kinase</keyword>
<feature type="transmembrane region" description="Helical" evidence="12">
    <location>
        <begin position="20"/>
        <end position="43"/>
    </location>
</feature>
<dbReference type="SMART" id="SM00387">
    <property type="entry name" value="HATPase_c"/>
    <property type="match status" value="1"/>
</dbReference>
<evidence type="ECO:0000256" key="9">
    <source>
        <dbReference type="ARBA" id="ARBA00022777"/>
    </source>
</evidence>
<evidence type="ECO:0000259" key="14">
    <source>
        <dbReference type="PROSITE" id="PS50885"/>
    </source>
</evidence>
<dbReference type="InterPro" id="IPR003661">
    <property type="entry name" value="HisK_dim/P_dom"/>
</dbReference>
<evidence type="ECO:0000256" key="5">
    <source>
        <dbReference type="ARBA" id="ARBA00022553"/>
    </source>
</evidence>
<keyword evidence="5" id="KW-0597">Phosphoprotein</keyword>
<keyword evidence="6" id="KW-0808">Transferase</keyword>
<dbReference type="InterPro" id="IPR050980">
    <property type="entry name" value="2C_sensor_his_kinase"/>
</dbReference>
<sequence length="502" mass="53715">MAALRPFRRGIPLSLVIVRYFAYVIVAVGIVWVLSFLALSAAMNAGAVYPASYGAGHVDETVEALRSERDFDPESIPTAYRYVRLDDAGAVLESDLPADELESALDVARSSLEGDRGEIERGSAAVIGQNGVTYTVFELSDSTVCLLASEFMPQFVSRTFRDTLPNPQNLMLVAACAGSIASVLLISHRASRTIARKMAPLTDAADRIAQEDLAFTVGSSNVRQINDVLEAMERMRSSLEESLEAHWRAEQAQRNQVAALAHDLKTPLTVVRANADYVAEEIEGMSALKRAADAGGSEDISAAARDAAAAAKRLDDYVRLLIEASHGEAAIRACAFVRLDEFAGELEREVRALARAAGVALEVDRGSSLAGMRLQADRDALGRAVANVVANAVDHARGRIGLVFGYDAEGGFFTVRVDDDGPGFSPDALEHGCERFFCGDSSRTGALMGEHYGIGLSAASDAVIAHGGMIELSNRVEESGRILGARVVLRIPIFGDQASLRR</sequence>
<protein>
    <recommendedName>
        <fullName evidence="3">histidine kinase</fullName>
        <ecNumber evidence="3">2.7.13.3</ecNumber>
    </recommendedName>
</protein>
<dbReference type="RefSeq" id="WP_102374879.1">
    <property type="nucleotide sequence ID" value="NZ_JBBNOP010000003.1"/>
</dbReference>
<reference evidence="15 16" key="1">
    <citation type="submission" date="2024-04" db="EMBL/GenBank/DDBJ databases">
        <title>Human intestinal bacterial collection.</title>
        <authorList>
            <person name="Pauvert C."/>
            <person name="Hitch T.C.A."/>
            <person name="Clavel T."/>
        </authorList>
    </citation>
    <scope>NUCLEOTIDE SEQUENCE [LARGE SCALE GENOMIC DNA]</scope>
    <source>
        <strain evidence="15 16">CLA-KB-H42</strain>
    </source>
</reference>
<dbReference type="InterPro" id="IPR005467">
    <property type="entry name" value="His_kinase_dom"/>
</dbReference>
<dbReference type="CDD" id="cd00082">
    <property type="entry name" value="HisKA"/>
    <property type="match status" value="1"/>
</dbReference>
<evidence type="ECO:0000313" key="16">
    <source>
        <dbReference type="Proteomes" id="UP001487305"/>
    </source>
</evidence>
<keyword evidence="8" id="KW-0547">Nucleotide-binding</keyword>
<evidence type="ECO:0000256" key="10">
    <source>
        <dbReference type="ARBA" id="ARBA00022840"/>
    </source>
</evidence>
<keyword evidence="4" id="KW-1003">Cell membrane</keyword>